<proteinExistence type="predicted"/>
<feature type="transmembrane region" description="Helical" evidence="1">
    <location>
        <begin position="284"/>
        <end position="302"/>
    </location>
</feature>
<dbReference type="OrthoDB" id="7584858at2"/>
<gene>
    <name evidence="3" type="ORF">XH99_12355</name>
</gene>
<feature type="domain" description="Inositolphosphotransferase Aur1/Ipt1" evidence="2">
    <location>
        <begin position="107"/>
        <end position="296"/>
    </location>
</feature>
<evidence type="ECO:0000256" key="1">
    <source>
        <dbReference type="SAM" id="Phobius"/>
    </source>
</evidence>
<keyword evidence="4" id="KW-1185">Reference proteome</keyword>
<feature type="transmembrane region" description="Helical" evidence="1">
    <location>
        <begin position="12"/>
        <end position="35"/>
    </location>
</feature>
<comment type="caution">
    <text evidence="3">The sequence shown here is derived from an EMBL/GenBank/DDBJ whole genome shotgun (WGS) entry which is preliminary data.</text>
</comment>
<dbReference type="GO" id="GO:0016020">
    <property type="term" value="C:membrane"/>
    <property type="evidence" value="ECO:0007669"/>
    <property type="project" value="UniProtKB-SubCell"/>
</dbReference>
<dbReference type="SUPFAM" id="SSF48317">
    <property type="entry name" value="Acid phosphatase/Vanadium-dependent haloperoxidase"/>
    <property type="match status" value="1"/>
</dbReference>
<dbReference type="RefSeq" id="WP_128918236.1">
    <property type="nucleotide sequence ID" value="NZ_LBJC01000074.1"/>
</dbReference>
<dbReference type="EMBL" id="LBJQ01000067">
    <property type="protein sequence ID" value="RXH30094.1"/>
    <property type="molecule type" value="Genomic_DNA"/>
</dbReference>
<feature type="transmembrane region" description="Helical" evidence="1">
    <location>
        <begin position="258"/>
        <end position="278"/>
    </location>
</feature>
<feature type="transmembrane region" description="Helical" evidence="1">
    <location>
        <begin position="139"/>
        <end position="158"/>
    </location>
</feature>
<name>A0A4V1L2B7_9BRAD</name>
<dbReference type="InterPro" id="IPR036938">
    <property type="entry name" value="PAP2/HPO_sf"/>
</dbReference>
<evidence type="ECO:0000313" key="3">
    <source>
        <dbReference type="EMBL" id="RXH30094.1"/>
    </source>
</evidence>
<organism evidence="3 4">
    <name type="scientific">Bradyrhizobium nanningense</name>
    <dbReference type="NCBI Taxonomy" id="1325118"/>
    <lineage>
        <taxon>Bacteria</taxon>
        <taxon>Pseudomonadati</taxon>
        <taxon>Pseudomonadota</taxon>
        <taxon>Alphaproteobacteria</taxon>
        <taxon>Hyphomicrobiales</taxon>
        <taxon>Nitrobacteraceae</taxon>
        <taxon>Bradyrhizobium</taxon>
    </lineage>
</organism>
<feature type="transmembrane region" description="Helical" evidence="1">
    <location>
        <begin position="72"/>
        <end position="94"/>
    </location>
</feature>
<keyword evidence="1" id="KW-0812">Transmembrane</keyword>
<accession>A0A4V1L2B7</accession>
<keyword evidence="1" id="KW-1133">Transmembrane helix</keyword>
<reference evidence="3 4" key="1">
    <citation type="submission" date="2015-04" db="EMBL/GenBank/DDBJ databases">
        <title>Comparative genomics of rhizobia nodulating Arachis hypogaea in China.</title>
        <authorList>
            <person name="Li Y."/>
        </authorList>
    </citation>
    <scope>NUCLEOTIDE SEQUENCE [LARGE SCALE GENOMIC DNA]</scope>
    <source>
        <strain evidence="3 4">CCBAU 51757</strain>
    </source>
</reference>
<dbReference type="InterPro" id="IPR026841">
    <property type="entry name" value="Aur1/Ipt1"/>
</dbReference>
<sequence>MLDTDARTAWQLFHLNWLPILGMGTLLALGLPATGLSLEPVASGVVVAIAAALIAIAYGHRIVKGDLADPKLVFSLGAIGQLILICAIVGPLTYVAGKLNWPLQDQALLAIDRALGLDPEPIARYVNDHPWLANGLARAYGLIKYPLLGVPVVLALTARYVRLQLFMLAMGLGLGVTITISAVVPAIGTYYALHLPAAHFPEINTAVYAGQLRDILALRDGSLHELRLFSLSGIVSFPSFHAASAVLYMWALWPVRGLGGIAAALNLAMIAATPVIGAHYIIDVAAGVGLAAASIWAAKFCLDRSRAPHGSAAPASSAALASIVQEN</sequence>
<feature type="transmembrane region" description="Helical" evidence="1">
    <location>
        <begin position="228"/>
        <end position="251"/>
    </location>
</feature>
<evidence type="ECO:0000259" key="2">
    <source>
        <dbReference type="Pfam" id="PF14378"/>
    </source>
</evidence>
<protein>
    <recommendedName>
        <fullName evidence="2">Inositolphosphotransferase Aur1/Ipt1 domain-containing protein</fullName>
    </recommendedName>
</protein>
<keyword evidence="1" id="KW-0472">Membrane</keyword>
<feature type="transmembrane region" description="Helical" evidence="1">
    <location>
        <begin position="41"/>
        <end position="60"/>
    </location>
</feature>
<feature type="transmembrane region" description="Helical" evidence="1">
    <location>
        <begin position="165"/>
        <end position="193"/>
    </location>
</feature>
<dbReference type="Pfam" id="PF14378">
    <property type="entry name" value="PAP2_3"/>
    <property type="match status" value="1"/>
</dbReference>
<evidence type="ECO:0000313" key="4">
    <source>
        <dbReference type="Proteomes" id="UP000289546"/>
    </source>
</evidence>
<dbReference type="Proteomes" id="UP000289546">
    <property type="component" value="Unassembled WGS sequence"/>
</dbReference>
<dbReference type="AlphaFoldDB" id="A0A4V1L2B7"/>